<evidence type="ECO:0000256" key="1">
    <source>
        <dbReference type="SAM" id="SignalP"/>
    </source>
</evidence>
<proteinExistence type="predicted"/>
<sequence>MIRSRSLLSKSIAAAVALAGLSAQAHAAGGAALAQPDQAQVQGVEKALASAPTALKSDVAAATATLRPYMITLMCVQDDRATQGLVQKFVGSRGTAMFNGWAGAMSPGKRMRHHDMSGCISVTRIQNWKRVAANEFSFDILFSADDSGESYLWNTVVHKEPDGTWLIA</sequence>
<comment type="caution">
    <text evidence="2">The sequence shown here is derived from an EMBL/GenBank/DDBJ whole genome shotgun (WGS) entry which is preliminary data.</text>
</comment>
<feature type="chain" id="PRO_5015948914" evidence="1">
    <location>
        <begin position="28"/>
        <end position="168"/>
    </location>
</feature>
<evidence type="ECO:0000313" key="3">
    <source>
        <dbReference type="Proteomes" id="UP000249082"/>
    </source>
</evidence>
<dbReference type="AlphaFoldDB" id="A0A2W5NYR7"/>
<accession>A0A2W5NYR7</accession>
<feature type="signal peptide" evidence="1">
    <location>
        <begin position="1"/>
        <end position="27"/>
    </location>
</feature>
<dbReference type="Proteomes" id="UP000249082">
    <property type="component" value="Unassembled WGS sequence"/>
</dbReference>
<name>A0A2W5NYR7_9SPHN</name>
<protein>
    <submittedName>
        <fullName evidence="2">Uncharacterized protein</fullName>
    </submittedName>
</protein>
<organism evidence="2 3">
    <name type="scientific">Novosphingobium pentaromativorans</name>
    <dbReference type="NCBI Taxonomy" id="205844"/>
    <lineage>
        <taxon>Bacteria</taxon>
        <taxon>Pseudomonadati</taxon>
        <taxon>Pseudomonadota</taxon>
        <taxon>Alphaproteobacteria</taxon>
        <taxon>Sphingomonadales</taxon>
        <taxon>Sphingomonadaceae</taxon>
        <taxon>Novosphingobium</taxon>
    </lineage>
</organism>
<evidence type="ECO:0000313" key="2">
    <source>
        <dbReference type="EMBL" id="PZQ57508.1"/>
    </source>
</evidence>
<dbReference type="EMBL" id="QFPX01000001">
    <property type="protein sequence ID" value="PZQ57508.1"/>
    <property type="molecule type" value="Genomic_DNA"/>
</dbReference>
<reference evidence="2 3" key="1">
    <citation type="submission" date="2017-08" db="EMBL/GenBank/DDBJ databases">
        <title>Infants hospitalized years apart are colonized by the same room-sourced microbial strains.</title>
        <authorList>
            <person name="Brooks B."/>
            <person name="Olm M.R."/>
            <person name="Firek B.A."/>
            <person name="Baker R."/>
            <person name="Thomas B.C."/>
            <person name="Morowitz M.J."/>
            <person name="Banfield J.F."/>
        </authorList>
    </citation>
    <scope>NUCLEOTIDE SEQUENCE [LARGE SCALE GENOMIC DNA]</scope>
    <source>
        <strain evidence="2">S2_005_002_R2_33</strain>
    </source>
</reference>
<gene>
    <name evidence="2" type="ORF">DI555_00835</name>
</gene>
<keyword evidence="1" id="KW-0732">Signal</keyword>